<proteinExistence type="predicted"/>
<dbReference type="Proteomes" id="UP001157126">
    <property type="component" value="Unassembled WGS sequence"/>
</dbReference>
<keyword evidence="7" id="KW-0238">DNA-binding</keyword>
<keyword evidence="2 6" id="KW-0812">Transmembrane</keyword>
<dbReference type="InterPro" id="IPR004254">
    <property type="entry name" value="AdipoR/HlyIII-related"/>
</dbReference>
<keyword evidence="4 6" id="KW-0472">Membrane</keyword>
<dbReference type="RefSeq" id="WP_284304323.1">
    <property type="nucleotide sequence ID" value="NZ_BSUO01000001.1"/>
</dbReference>
<keyword evidence="3 6" id="KW-1133">Transmembrane helix</keyword>
<feature type="region of interest" description="Disordered" evidence="5">
    <location>
        <begin position="1"/>
        <end position="24"/>
    </location>
</feature>
<feature type="transmembrane region" description="Helical" evidence="6">
    <location>
        <begin position="43"/>
        <end position="63"/>
    </location>
</feature>
<protein>
    <submittedName>
        <fullName evidence="7">DNA-binding protein</fullName>
    </submittedName>
</protein>
<dbReference type="GO" id="GO:0003677">
    <property type="term" value="F:DNA binding"/>
    <property type="evidence" value="ECO:0007669"/>
    <property type="project" value="UniProtKB-KW"/>
</dbReference>
<organism evidence="7 8">
    <name type="scientific">Mobilicoccus caccae</name>
    <dbReference type="NCBI Taxonomy" id="1859295"/>
    <lineage>
        <taxon>Bacteria</taxon>
        <taxon>Bacillati</taxon>
        <taxon>Actinomycetota</taxon>
        <taxon>Actinomycetes</taxon>
        <taxon>Micrococcales</taxon>
        <taxon>Dermatophilaceae</taxon>
        <taxon>Mobilicoccus</taxon>
    </lineage>
</organism>
<evidence type="ECO:0000256" key="4">
    <source>
        <dbReference type="ARBA" id="ARBA00023136"/>
    </source>
</evidence>
<feature type="compositionally biased region" description="Basic and acidic residues" evidence="5">
    <location>
        <begin position="1"/>
        <end position="17"/>
    </location>
</feature>
<evidence type="ECO:0000256" key="6">
    <source>
        <dbReference type="SAM" id="Phobius"/>
    </source>
</evidence>
<sequence>MSDRAPSLDRTPGDDGRAGSGSGHPLREGLAELGEFMPPRLRGWLHAAVFPVVVLGGLTLVTLTPGMRARTGAAVFVATAALLFGVSALYHRGRWSPAVKQVLGRIDHANIFIAIAGTYTAFALSLLPEHQARTLLWTIWLGAGAGVFLRVVWMTAPRWLTTAVYIALGWVALFYLGPLYAGGGPLIVALIAIGGILYTLGAVVYGLRRPDPSPRWFGFHEVFHAFTVAAFGTHAVAVVLALTTPSAA</sequence>
<evidence type="ECO:0000256" key="5">
    <source>
        <dbReference type="SAM" id="MobiDB-lite"/>
    </source>
</evidence>
<feature type="transmembrane region" description="Helical" evidence="6">
    <location>
        <begin position="69"/>
        <end position="90"/>
    </location>
</feature>
<evidence type="ECO:0000256" key="3">
    <source>
        <dbReference type="ARBA" id="ARBA00022989"/>
    </source>
</evidence>
<feature type="transmembrane region" description="Helical" evidence="6">
    <location>
        <begin position="186"/>
        <end position="207"/>
    </location>
</feature>
<evidence type="ECO:0000313" key="8">
    <source>
        <dbReference type="Proteomes" id="UP001157126"/>
    </source>
</evidence>
<comment type="caution">
    <text evidence="7">The sequence shown here is derived from an EMBL/GenBank/DDBJ whole genome shotgun (WGS) entry which is preliminary data.</text>
</comment>
<dbReference type="Pfam" id="PF03006">
    <property type="entry name" value="HlyIII"/>
    <property type="match status" value="1"/>
</dbReference>
<feature type="transmembrane region" description="Helical" evidence="6">
    <location>
        <begin position="111"/>
        <end position="128"/>
    </location>
</feature>
<feature type="transmembrane region" description="Helical" evidence="6">
    <location>
        <begin position="219"/>
        <end position="242"/>
    </location>
</feature>
<keyword evidence="8" id="KW-1185">Reference proteome</keyword>
<name>A0ABQ6IRW8_9MICO</name>
<evidence type="ECO:0000256" key="1">
    <source>
        <dbReference type="ARBA" id="ARBA00004141"/>
    </source>
</evidence>
<feature type="transmembrane region" description="Helical" evidence="6">
    <location>
        <begin position="160"/>
        <end position="180"/>
    </location>
</feature>
<accession>A0ABQ6IRW8</accession>
<dbReference type="PANTHER" id="PTHR20855">
    <property type="entry name" value="ADIPOR/PROGESTIN RECEPTOR-RELATED"/>
    <property type="match status" value="1"/>
</dbReference>
<dbReference type="PANTHER" id="PTHR20855:SF3">
    <property type="entry name" value="LD03007P"/>
    <property type="match status" value="1"/>
</dbReference>
<comment type="subcellular location">
    <subcellularLocation>
        <location evidence="1">Membrane</location>
        <topology evidence="1">Multi-pass membrane protein</topology>
    </subcellularLocation>
</comment>
<dbReference type="EMBL" id="BSUO01000001">
    <property type="protein sequence ID" value="GMA40662.1"/>
    <property type="molecule type" value="Genomic_DNA"/>
</dbReference>
<evidence type="ECO:0000313" key="7">
    <source>
        <dbReference type="EMBL" id="GMA40662.1"/>
    </source>
</evidence>
<gene>
    <name evidence="7" type="ORF">GCM10025883_27070</name>
</gene>
<reference evidence="8" key="1">
    <citation type="journal article" date="2019" name="Int. J. Syst. Evol. Microbiol.">
        <title>The Global Catalogue of Microorganisms (GCM) 10K type strain sequencing project: providing services to taxonomists for standard genome sequencing and annotation.</title>
        <authorList>
            <consortium name="The Broad Institute Genomics Platform"/>
            <consortium name="The Broad Institute Genome Sequencing Center for Infectious Disease"/>
            <person name="Wu L."/>
            <person name="Ma J."/>
        </authorList>
    </citation>
    <scope>NUCLEOTIDE SEQUENCE [LARGE SCALE GENOMIC DNA]</scope>
    <source>
        <strain evidence="8">NBRC 113072</strain>
    </source>
</reference>
<feature type="transmembrane region" description="Helical" evidence="6">
    <location>
        <begin position="134"/>
        <end position="153"/>
    </location>
</feature>
<evidence type="ECO:0000256" key="2">
    <source>
        <dbReference type="ARBA" id="ARBA00022692"/>
    </source>
</evidence>